<dbReference type="SUPFAM" id="SSF52540">
    <property type="entry name" value="P-loop containing nucleoside triphosphate hydrolases"/>
    <property type="match status" value="1"/>
</dbReference>
<organism evidence="3 4">
    <name type="scientific">Prevotella disiens</name>
    <dbReference type="NCBI Taxonomy" id="28130"/>
    <lineage>
        <taxon>Bacteria</taxon>
        <taxon>Pseudomonadati</taxon>
        <taxon>Bacteroidota</taxon>
        <taxon>Bacteroidia</taxon>
        <taxon>Bacteroidales</taxon>
        <taxon>Prevotellaceae</taxon>
        <taxon>Prevotella</taxon>
    </lineage>
</organism>
<dbReference type="OrthoDB" id="9760358at2"/>
<evidence type="ECO:0000313" key="2">
    <source>
        <dbReference type="EMBL" id="RGL02825.1"/>
    </source>
</evidence>
<gene>
    <name evidence="3" type="primary">msbA_4</name>
    <name evidence="2" type="ORF">DXC89_03620</name>
    <name evidence="3" type="ORF">NCTC11157_01408</name>
</gene>
<evidence type="ECO:0000313" key="3">
    <source>
        <dbReference type="EMBL" id="SUB85673.1"/>
    </source>
</evidence>
<dbReference type="AlphaFoldDB" id="A0A379DYW8"/>
<sequence length="135" mass="15242">MEKPFPLIQQRDSMQCGVACLTMICTYWGKKYPMEYISELCFATTEGVSLLSIILDEATNSLDANNERMIVEHLDEFYKGKTVVIVAHRLSTVKNADQIVVLDKGKVAEIGTHEELTQKHGAYYNLVKNQLELGN</sequence>
<dbReference type="Pfam" id="PF03412">
    <property type="entry name" value="Peptidase_C39"/>
    <property type="match status" value="1"/>
</dbReference>
<dbReference type="Proteomes" id="UP000260835">
    <property type="component" value="Unassembled WGS sequence"/>
</dbReference>
<feature type="domain" description="Peptidase C39" evidence="1">
    <location>
        <begin position="5"/>
        <end position="86"/>
    </location>
</feature>
<proteinExistence type="predicted"/>
<evidence type="ECO:0000259" key="1">
    <source>
        <dbReference type="Pfam" id="PF03412"/>
    </source>
</evidence>
<dbReference type="GO" id="GO:0006508">
    <property type="term" value="P:proteolysis"/>
    <property type="evidence" value="ECO:0007669"/>
    <property type="project" value="InterPro"/>
</dbReference>
<dbReference type="EC" id="3.6.3.-" evidence="3"/>
<reference evidence="3 4" key="1">
    <citation type="submission" date="2018-06" db="EMBL/GenBank/DDBJ databases">
        <authorList>
            <consortium name="Pathogen Informatics"/>
            <person name="Doyle S."/>
        </authorList>
    </citation>
    <scope>NUCLEOTIDE SEQUENCE [LARGE SCALE GENOMIC DNA]</scope>
    <source>
        <strain evidence="3 4">NCTC11157</strain>
    </source>
</reference>
<dbReference type="GeneID" id="91082595"/>
<protein>
    <submittedName>
        <fullName evidence="3">Lipid A export ATP-binding/permease protein MsbA</fullName>
        <ecNumber evidence="3">3.6.3.-</ecNumber>
    </submittedName>
</protein>
<dbReference type="GO" id="GO:0008233">
    <property type="term" value="F:peptidase activity"/>
    <property type="evidence" value="ECO:0007669"/>
    <property type="project" value="InterPro"/>
</dbReference>
<dbReference type="EMBL" id="QSRD01000018">
    <property type="protein sequence ID" value="RGL02825.1"/>
    <property type="molecule type" value="Genomic_DNA"/>
</dbReference>
<name>A0A379DYW8_9BACT</name>
<evidence type="ECO:0000313" key="5">
    <source>
        <dbReference type="Proteomes" id="UP000260835"/>
    </source>
</evidence>
<dbReference type="Gene3D" id="3.40.50.300">
    <property type="entry name" value="P-loop containing nucleotide triphosphate hydrolases"/>
    <property type="match status" value="1"/>
</dbReference>
<evidence type="ECO:0000313" key="4">
    <source>
        <dbReference type="Proteomes" id="UP000254072"/>
    </source>
</evidence>
<dbReference type="GO" id="GO:0015421">
    <property type="term" value="F:ABC-type oligopeptide transporter activity"/>
    <property type="evidence" value="ECO:0007669"/>
    <property type="project" value="TreeGrafter"/>
</dbReference>
<dbReference type="EMBL" id="UGTL01000001">
    <property type="protein sequence ID" value="SUB85673.1"/>
    <property type="molecule type" value="Genomic_DNA"/>
</dbReference>
<keyword evidence="3" id="KW-0067">ATP-binding</keyword>
<dbReference type="GO" id="GO:0016020">
    <property type="term" value="C:membrane"/>
    <property type="evidence" value="ECO:0007669"/>
    <property type="project" value="InterPro"/>
</dbReference>
<dbReference type="InterPro" id="IPR039421">
    <property type="entry name" value="Type_1_exporter"/>
</dbReference>
<dbReference type="GO" id="GO:0090374">
    <property type="term" value="P:oligopeptide export from mitochondrion"/>
    <property type="evidence" value="ECO:0007669"/>
    <property type="project" value="TreeGrafter"/>
</dbReference>
<dbReference type="GO" id="GO:0005524">
    <property type="term" value="F:ATP binding"/>
    <property type="evidence" value="ECO:0007669"/>
    <property type="project" value="UniProtKB-KW"/>
</dbReference>
<dbReference type="InterPro" id="IPR005074">
    <property type="entry name" value="Peptidase_C39"/>
</dbReference>
<keyword evidence="3" id="KW-0378">Hydrolase</keyword>
<dbReference type="PANTHER" id="PTHR43394">
    <property type="entry name" value="ATP-DEPENDENT PERMEASE MDL1, MITOCHONDRIAL"/>
    <property type="match status" value="1"/>
</dbReference>
<keyword evidence="3" id="KW-0547">Nucleotide-binding</keyword>
<dbReference type="RefSeq" id="WP_021670257.1">
    <property type="nucleotide sequence ID" value="NZ_CABOGP010000018.1"/>
</dbReference>
<dbReference type="PANTHER" id="PTHR43394:SF1">
    <property type="entry name" value="ATP-BINDING CASSETTE SUB-FAMILY B MEMBER 10, MITOCHONDRIAL"/>
    <property type="match status" value="1"/>
</dbReference>
<reference evidence="2 5" key="2">
    <citation type="submission" date="2018-08" db="EMBL/GenBank/DDBJ databases">
        <title>A genome reference for cultivated species of the human gut microbiota.</title>
        <authorList>
            <person name="Zou Y."/>
            <person name="Xue W."/>
            <person name="Luo G."/>
        </authorList>
    </citation>
    <scope>NUCLEOTIDE SEQUENCE [LARGE SCALE GENOMIC DNA]</scope>
    <source>
        <strain evidence="2 5">TF09-12</strain>
    </source>
</reference>
<dbReference type="Proteomes" id="UP000254072">
    <property type="component" value="Unassembled WGS sequence"/>
</dbReference>
<dbReference type="InterPro" id="IPR027417">
    <property type="entry name" value="P-loop_NTPase"/>
</dbReference>
<accession>A0A379DYW8</accession>